<comment type="caution">
    <text evidence="5">The sequence shown here is derived from an EMBL/GenBank/DDBJ whole genome shotgun (WGS) entry which is preliminary data.</text>
</comment>
<organism evidence="5 6">
    <name type="scientific">Novosphingobium album</name>
    <name type="common">ex Hu et al. 2023</name>
    <dbReference type="NCBI Taxonomy" id="2930093"/>
    <lineage>
        <taxon>Bacteria</taxon>
        <taxon>Pseudomonadati</taxon>
        <taxon>Pseudomonadota</taxon>
        <taxon>Alphaproteobacteria</taxon>
        <taxon>Sphingomonadales</taxon>
        <taxon>Sphingomonadaceae</taxon>
        <taxon>Novosphingobium</taxon>
    </lineage>
</organism>
<sequence length="438" mass="47570">MLEVLIIGAGATGLTLAIELQRRGVTFRLIDVAGGPFGGSRGKGLQPRSLEIFDMIGVADDVLAESSLYQPIQLHFGPFTKQIRSLGTHCEPTVGCPHPNMRMVPQWRTEQALRAHLTALGGSVEFGVGLQTLEQRDDVVFCSLTSGETIEARYVAGCDGGRSTTRKALELQLVGKSLGDKTMIVADFALAGLDRDFWHVWPLHSCGRIVIAPLPQAGMWQLQAPEKLARHGLEQGLFRLLKKRPSKITWRSQFRNQIRMVEHYRVGNVFLAGDSAHLHPPSGAQGLNTGVQDAFNLGWKLVSALRCGDNGILDTYEAERLPIAAAMLNLTSTLHLNSSTKRGDMTNQLSIGYRNGPLAGSEAAAGPLGLQAGDRMPDMRLSDGRRLFEAMRDGNPVQIVMTDGERILVRPDGYVAGVGKEAIKAYQGFSVLEVSSLP</sequence>
<evidence type="ECO:0000256" key="3">
    <source>
        <dbReference type="ARBA" id="ARBA00022827"/>
    </source>
</evidence>
<keyword evidence="5" id="KW-0560">Oxidoreductase</keyword>
<evidence type="ECO:0000313" key="5">
    <source>
        <dbReference type="EMBL" id="MCJ2180256.1"/>
    </source>
</evidence>
<proteinExistence type="predicted"/>
<keyword evidence="2" id="KW-0285">Flavoprotein</keyword>
<gene>
    <name evidence="5" type="ORF">MTR64_16915</name>
</gene>
<reference evidence="5" key="1">
    <citation type="submission" date="2022-03" db="EMBL/GenBank/DDBJ databases">
        <title>Identification of a novel bacterium isolated from mangrove sediments.</title>
        <authorList>
            <person name="Pan X."/>
        </authorList>
    </citation>
    <scope>NUCLEOTIDE SEQUENCE</scope>
    <source>
        <strain evidence="5">B2580</strain>
    </source>
</reference>
<evidence type="ECO:0000256" key="1">
    <source>
        <dbReference type="ARBA" id="ARBA00001974"/>
    </source>
</evidence>
<dbReference type="InterPro" id="IPR002938">
    <property type="entry name" value="FAD-bd"/>
</dbReference>
<dbReference type="RefSeq" id="WP_243995689.1">
    <property type="nucleotide sequence ID" value="NZ_JALHLE010000030.1"/>
</dbReference>
<dbReference type="Gene3D" id="3.30.70.2450">
    <property type="match status" value="1"/>
</dbReference>
<evidence type="ECO:0000259" key="4">
    <source>
        <dbReference type="Pfam" id="PF01494"/>
    </source>
</evidence>
<comment type="cofactor">
    <cofactor evidence="1">
        <name>FAD</name>
        <dbReference type="ChEBI" id="CHEBI:57692"/>
    </cofactor>
</comment>
<dbReference type="EMBL" id="JALHLE010000030">
    <property type="protein sequence ID" value="MCJ2180256.1"/>
    <property type="molecule type" value="Genomic_DNA"/>
</dbReference>
<dbReference type="Gene3D" id="3.50.50.60">
    <property type="entry name" value="FAD/NAD(P)-binding domain"/>
    <property type="match status" value="1"/>
</dbReference>
<evidence type="ECO:0000256" key="2">
    <source>
        <dbReference type="ARBA" id="ARBA00022630"/>
    </source>
</evidence>
<dbReference type="PANTHER" id="PTHR43004">
    <property type="entry name" value="TRK SYSTEM POTASSIUM UPTAKE PROTEIN"/>
    <property type="match status" value="1"/>
</dbReference>
<accession>A0ABT0B5W0</accession>
<dbReference type="InterPro" id="IPR050641">
    <property type="entry name" value="RIFMO-like"/>
</dbReference>
<keyword evidence="5" id="KW-0503">Monooxygenase</keyword>
<feature type="domain" description="FAD-binding" evidence="4">
    <location>
        <begin position="2"/>
        <end position="329"/>
    </location>
</feature>
<dbReference type="GO" id="GO:0004497">
    <property type="term" value="F:monooxygenase activity"/>
    <property type="evidence" value="ECO:0007669"/>
    <property type="project" value="UniProtKB-KW"/>
</dbReference>
<protein>
    <submittedName>
        <fullName evidence="5">FAD-dependent monooxygenase</fullName>
    </submittedName>
</protein>
<name>A0ABT0B5W0_9SPHN</name>
<dbReference type="Pfam" id="PF01494">
    <property type="entry name" value="FAD_binding_3"/>
    <property type="match status" value="1"/>
</dbReference>
<dbReference type="InterPro" id="IPR036188">
    <property type="entry name" value="FAD/NAD-bd_sf"/>
</dbReference>
<keyword evidence="3" id="KW-0274">FAD</keyword>
<dbReference type="SUPFAM" id="SSF51905">
    <property type="entry name" value="FAD/NAD(P)-binding domain"/>
    <property type="match status" value="1"/>
</dbReference>
<evidence type="ECO:0000313" key="6">
    <source>
        <dbReference type="Proteomes" id="UP001162880"/>
    </source>
</evidence>
<keyword evidence="6" id="KW-1185">Reference proteome</keyword>
<dbReference type="PRINTS" id="PR00420">
    <property type="entry name" value="RNGMNOXGNASE"/>
</dbReference>
<dbReference type="PANTHER" id="PTHR43004:SF19">
    <property type="entry name" value="BINDING MONOOXYGENASE, PUTATIVE (JCVI)-RELATED"/>
    <property type="match status" value="1"/>
</dbReference>
<dbReference type="Proteomes" id="UP001162880">
    <property type="component" value="Unassembled WGS sequence"/>
</dbReference>